<evidence type="ECO:0008006" key="4">
    <source>
        <dbReference type="Google" id="ProtNLM"/>
    </source>
</evidence>
<keyword evidence="1" id="KW-1133">Transmembrane helix</keyword>
<reference evidence="2 3" key="1">
    <citation type="journal article" date="2014" name="BMC Genomics">
        <title>Comparison of environmental and isolate Sulfobacillus genomes reveals diverse carbon, sulfur, nitrogen, and hydrogen metabolisms.</title>
        <authorList>
            <person name="Justice N.B."/>
            <person name="Norman A."/>
            <person name="Brown C.T."/>
            <person name="Singh A."/>
            <person name="Thomas B.C."/>
            <person name="Banfield J.F."/>
        </authorList>
    </citation>
    <scope>NUCLEOTIDE SEQUENCE [LARGE SCALE GENOMIC DNA]</scope>
    <source>
        <strain evidence="2">AMDSBA1</strain>
    </source>
</reference>
<keyword evidence="1" id="KW-0472">Membrane</keyword>
<evidence type="ECO:0000256" key="1">
    <source>
        <dbReference type="SAM" id="Phobius"/>
    </source>
</evidence>
<sequence length="154" mass="16169">MKTIIFRMYLITAAWAILVAVIHVVIIEEHSVEPIVLSTALTLGVAVIVFLSGRTAKIQGGSSWRVGAVAGGIYGLLSGWPVLLIHVTRAQLVAELHGRSLTPSEISLSLHMANSPIIHLLAWLSSVVIGLVLGLIVGALGGVTAKRPGSTLDI</sequence>
<feature type="transmembrane region" description="Helical" evidence="1">
    <location>
        <begin position="7"/>
        <end position="26"/>
    </location>
</feature>
<proteinExistence type="predicted"/>
<feature type="transmembrane region" description="Helical" evidence="1">
    <location>
        <begin position="64"/>
        <end position="87"/>
    </location>
</feature>
<keyword evidence="1" id="KW-0812">Transmembrane</keyword>
<gene>
    <name evidence="2" type="ORF">C7B43_16875</name>
</gene>
<dbReference type="Proteomes" id="UP000242699">
    <property type="component" value="Unassembled WGS sequence"/>
</dbReference>
<protein>
    <recommendedName>
        <fullName evidence="4">DUF4199 domain-containing protein</fullName>
    </recommendedName>
</protein>
<accession>A0A2T2WT78</accession>
<dbReference type="EMBL" id="PXYT01000055">
    <property type="protein sequence ID" value="PSR25402.1"/>
    <property type="molecule type" value="Genomic_DNA"/>
</dbReference>
<evidence type="ECO:0000313" key="3">
    <source>
        <dbReference type="Proteomes" id="UP000242699"/>
    </source>
</evidence>
<comment type="caution">
    <text evidence="2">The sequence shown here is derived from an EMBL/GenBank/DDBJ whole genome shotgun (WGS) entry which is preliminary data.</text>
</comment>
<name>A0A2T2WT78_9FIRM</name>
<organism evidence="2 3">
    <name type="scientific">Sulfobacillus benefaciens</name>
    <dbReference type="NCBI Taxonomy" id="453960"/>
    <lineage>
        <taxon>Bacteria</taxon>
        <taxon>Bacillati</taxon>
        <taxon>Bacillota</taxon>
        <taxon>Clostridia</taxon>
        <taxon>Eubacteriales</taxon>
        <taxon>Clostridiales Family XVII. Incertae Sedis</taxon>
        <taxon>Sulfobacillus</taxon>
    </lineage>
</organism>
<feature type="transmembrane region" description="Helical" evidence="1">
    <location>
        <begin position="32"/>
        <end position="52"/>
    </location>
</feature>
<evidence type="ECO:0000313" key="2">
    <source>
        <dbReference type="EMBL" id="PSR25402.1"/>
    </source>
</evidence>
<feature type="transmembrane region" description="Helical" evidence="1">
    <location>
        <begin position="117"/>
        <end position="140"/>
    </location>
</feature>
<dbReference type="AlphaFoldDB" id="A0A2T2WT78"/>